<dbReference type="OrthoDB" id="211540at2157"/>
<name>M0LY45_9EURY</name>
<dbReference type="InterPro" id="IPR023378">
    <property type="entry name" value="YheA/YmcA-like_dom_sf"/>
</dbReference>
<gene>
    <name evidence="1" type="ORF">C447_10175</name>
</gene>
<organism evidence="1 2">
    <name type="scientific">Halococcus hamelinensis 100A6</name>
    <dbReference type="NCBI Taxonomy" id="1132509"/>
    <lineage>
        <taxon>Archaea</taxon>
        <taxon>Methanobacteriati</taxon>
        <taxon>Methanobacteriota</taxon>
        <taxon>Stenosarchaea group</taxon>
        <taxon>Halobacteria</taxon>
        <taxon>Halobacteriales</taxon>
        <taxon>Halococcaceae</taxon>
        <taxon>Halococcus</taxon>
    </lineage>
</organism>
<comment type="caution">
    <text evidence="1">The sequence shown here is derived from an EMBL/GenBank/DDBJ whole genome shotgun (WGS) entry which is preliminary data.</text>
</comment>
<evidence type="ECO:0008006" key="3">
    <source>
        <dbReference type="Google" id="ProtNLM"/>
    </source>
</evidence>
<dbReference type="eggNOG" id="arCOG04404">
    <property type="taxonomic scope" value="Archaea"/>
</dbReference>
<protein>
    <recommendedName>
        <fullName evidence="3">YlbF family regulator</fullName>
    </recommendedName>
</protein>
<dbReference type="Proteomes" id="UP000011566">
    <property type="component" value="Unassembled WGS sequence"/>
</dbReference>
<dbReference type="InterPro" id="IPR010368">
    <property type="entry name" value="Com_YlbF"/>
</dbReference>
<evidence type="ECO:0000313" key="2">
    <source>
        <dbReference type="Proteomes" id="UP000011566"/>
    </source>
</evidence>
<sequence length="133" mass="14865">MSTEPDVETGVDPARTPEAVAEELGAAIAATDEYERYVETKTAVEESREAQEKVREFERLRDAFVQAREVGEATEEDRDTLKNAQRELHALPEMADYLAAQQELDARLERLDTAIGTDLDVDFGDRIGSCCQD</sequence>
<dbReference type="RefSeq" id="WP_007693511.1">
    <property type="nucleotide sequence ID" value="NZ_AJRK01000428.1"/>
</dbReference>
<reference evidence="1 2" key="1">
    <citation type="journal article" date="2014" name="PLoS Genet.">
        <title>Phylogenetically driven sequencing of extremely halophilic archaea reveals strategies for static and dynamic osmo-response.</title>
        <authorList>
            <person name="Becker E.A."/>
            <person name="Seitzer P.M."/>
            <person name="Tritt A."/>
            <person name="Larsen D."/>
            <person name="Krusor M."/>
            <person name="Yao A.I."/>
            <person name="Wu D."/>
            <person name="Madern D."/>
            <person name="Eisen J.A."/>
            <person name="Darling A.E."/>
            <person name="Facciotti M.T."/>
        </authorList>
    </citation>
    <scope>NUCLEOTIDE SEQUENCE [LARGE SCALE GENOMIC DNA]</scope>
    <source>
        <strain evidence="1 2">100A6</strain>
    </source>
</reference>
<dbReference type="SUPFAM" id="SSF158622">
    <property type="entry name" value="YheA/YmcA-like"/>
    <property type="match status" value="1"/>
</dbReference>
<dbReference type="Pfam" id="PF06133">
    <property type="entry name" value="Com_YlbF"/>
    <property type="match status" value="1"/>
</dbReference>
<proteinExistence type="predicted"/>
<dbReference type="Gene3D" id="1.20.1500.10">
    <property type="entry name" value="YheA/YmcA-like"/>
    <property type="match status" value="1"/>
</dbReference>
<dbReference type="EMBL" id="AOMB01000031">
    <property type="protein sequence ID" value="EMA38088.1"/>
    <property type="molecule type" value="Genomic_DNA"/>
</dbReference>
<evidence type="ECO:0000313" key="1">
    <source>
        <dbReference type="EMBL" id="EMA38088.1"/>
    </source>
</evidence>
<dbReference type="PATRIC" id="fig|1132509.6.peg.2297"/>
<keyword evidence="2" id="KW-1185">Reference proteome</keyword>
<accession>M0LY45</accession>
<dbReference type="AlphaFoldDB" id="M0LY45"/>